<proteinExistence type="predicted"/>
<accession>F4X555</accession>
<dbReference type="EMBL" id="GL888688">
    <property type="protein sequence ID" value="EGI58419.1"/>
    <property type="molecule type" value="Genomic_DNA"/>
</dbReference>
<dbReference type="Proteomes" id="UP000007755">
    <property type="component" value="Unassembled WGS sequence"/>
</dbReference>
<evidence type="ECO:0000313" key="2">
    <source>
        <dbReference type="Proteomes" id="UP000007755"/>
    </source>
</evidence>
<dbReference type="AlphaFoldDB" id="F4X555"/>
<dbReference type="InParanoid" id="F4X555"/>
<name>F4X555_ACREC</name>
<sequence length="120" mass="14132">MQIRENCELNLIDEVGIKYCLKVFPEDDAHAKNEIINFEICSVANDIIRRASKDKFKEALNIRPDYAGIRKLIRNRKQSTRKINNQASHEESMFLGAIKREWFYQLRNNLIEQSITRCTS</sequence>
<gene>
    <name evidence="1" type="ORF">G5I_13479</name>
</gene>
<evidence type="ECO:0000313" key="1">
    <source>
        <dbReference type="EMBL" id="EGI58419.1"/>
    </source>
</evidence>
<reference evidence="1" key="1">
    <citation type="submission" date="2011-02" db="EMBL/GenBank/DDBJ databases">
        <title>The genome of the leaf-cutting ant Acromyrmex echinatior suggests key adaptations to social evolution and fungus farming.</title>
        <authorList>
            <person name="Nygaard S."/>
            <person name="Zhang G."/>
        </authorList>
    </citation>
    <scope>NUCLEOTIDE SEQUENCE</scope>
</reference>
<protein>
    <submittedName>
        <fullName evidence="1">Uncharacterized protein</fullName>
    </submittedName>
</protein>
<keyword evidence="2" id="KW-1185">Reference proteome</keyword>
<organism evidence="2">
    <name type="scientific">Acromyrmex echinatior</name>
    <name type="common">Panamanian leafcutter ant</name>
    <name type="synonym">Acromyrmex octospinosus echinatior</name>
    <dbReference type="NCBI Taxonomy" id="103372"/>
    <lineage>
        <taxon>Eukaryota</taxon>
        <taxon>Metazoa</taxon>
        <taxon>Ecdysozoa</taxon>
        <taxon>Arthropoda</taxon>
        <taxon>Hexapoda</taxon>
        <taxon>Insecta</taxon>
        <taxon>Pterygota</taxon>
        <taxon>Neoptera</taxon>
        <taxon>Endopterygota</taxon>
        <taxon>Hymenoptera</taxon>
        <taxon>Apocrita</taxon>
        <taxon>Aculeata</taxon>
        <taxon>Formicoidea</taxon>
        <taxon>Formicidae</taxon>
        <taxon>Myrmicinae</taxon>
        <taxon>Acromyrmex</taxon>
    </lineage>
</organism>